<dbReference type="OrthoDB" id="10059177at2759"/>
<dbReference type="EMBL" id="UYSG01010983">
    <property type="protein sequence ID" value="VDL60131.1"/>
    <property type="molecule type" value="Genomic_DNA"/>
</dbReference>
<keyword evidence="1" id="KW-0677">Repeat</keyword>
<dbReference type="GO" id="GO:0005886">
    <property type="term" value="C:plasma membrane"/>
    <property type="evidence" value="ECO:0007669"/>
    <property type="project" value="TreeGrafter"/>
</dbReference>
<dbReference type="InterPro" id="IPR001478">
    <property type="entry name" value="PDZ"/>
</dbReference>
<dbReference type="Gene3D" id="2.30.42.10">
    <property type="match status" value="2"/>
</dbReference>
<sequence>MASQPSLEALVASKAAKARKEAGEGSEAPSGPNMFMGIDLNQVAYNENGEATYGGLPGSGAVVLNSVGIVPFPKSKKPIPRDPIPVTQEVREVLIKKEGKFGLTLRNFEHGVFVSHVREKSSAAKAGIRFGDQVLKIEDLNVAGMKGKEAFDYALGLPNAKVSFIIRDRPLERVVDLMRNDQGHVGLLIVDGEIRQVQGESSAENNGVVIHSQICEINGINALGVPDEKIAEIIKDAESPTIRFTIIPRKFYVHLTKRLGSDEFGVFQRAKPEPLKP</sequence>
<evidence type="ECO:0000259" key="3">
    <source>
        <dbReference type="PROSITE" id="PS50106"/>
    </source>
</evidence>
<dbReference type="Pfam" id="PF00595">
    <property type="entry name" value="PDZ"/>
    <property type="match status" value="1"/>
</dbReference>
<dbReference type="Proteomes" id="UP000274504">
    <property type="component" value="Unassembled WGS sequence"/>
</dbReference>
<dbReference type="InterPro" id="IPR036034">
    <property type="entry name" value="PDZ_sf"/>
</dbReference>
<evidence type="ECO:0000313" key="5">
    <source>
        <dbReference type="Proteomes" id="UP000274504"/>
    </source>
</evidence>
<feature type="domain" description="PDZ" evidence="3">
    <location>
        <begin position="90"/>
        <end position="193"/>
    </location>
</feature>
<dbReference type="InterPro" id="IPR051230">
    <property type="entry name" value="APP-Binding"/>
</dbReference>
<dbReference type="AlphaFoldDB" id="A0A0R3SRK5"/>
<dbReference type="SMART" id="SM00228">
    <property type="entry name" value="PDZ"/>
    <property type="match status" value="2"/>
</dbReference>
<feature type="region of interest" description="Disordered" evidence="2">
    <location>
        <begin position="1"/>
        <end position="33"/>
    </location>
</feature>
<dbReference type="WBParaSite" id="HDID_0000781501-mRNA-1">
    <property type="protein sequence ID" value="HDID_0000781501-mRNA-1"/>
    <property type="gene ID" value="HDID_0000781501"/>
</dbReference>
<evidence type="ECO:0000313" key="6">
    <source>
        <dbReference type="WBParaSite" id="HDID_0000781501-mRNA-1"/>
    </source>
</evidence>
<organism evidence="6">
    <name type="scientific">Hymenolepis diminuta</name>
    <name type="common">Rat tapeworm</name>
    <dbReference type="NCBI Taxonomy" id="6216"/>
    <lineage>
        <taxon>Eukaryota</taxon>
        <taxon>Metazoa</taxon>
        <taxon>Spiralia</taxon>
        <taxon>Lophotrochozoa</taxon>
        <taxon>Platyhelminthes</taxon>
        <taxon>Cestoda</taxon>
        <taxon>Eucestoda</taxon>
        <taxon>Cyclophyllidea</taxon>
        <taxon>Hymenolepididae</taxon>
        <taxon>Hymenolepis</taxon>
    </lineage>
</organism>
<reference evidence="4 5" key="2">
    <citation type="submission" date="2018-11" db="EMBL/GenBank/DDBJ databases">
        <authorList>
            <consortium name="Pathogen Informatics"/>
        </authorList>
    </citation>
    <scope>NUCLEOTIDE SEQUENCE [LARGE SCALE GENOMIC DNA]</scope>
</reference>
<dbReference type="STRING" id="6216.A0A0R3SRK5"/>
<proteinExistence type="predicted"/>
<evidence type="ECO:0000256" key="1">
    <source>
        <dbReference type="ARBA" id="ARBA00022737"/>
    </source>
</evidence>
<dbReference type="GO" id="GO:0005737">
    <property type="term" value="C:cytoplasm"/>
    <property type="evidence" value="ECO:0007669"/>
    <property type="project" value="TreeGrafter"/>
</dbReference>
<accession>A0A0R3SRK5</accession>
<dbReference type="PANTHER" id="PTHR12345:SF3">
    <property type="entry name" value="PDZ DOMAIN-CONTAINING PROTEIN"/>
    <property type="match status" value="1"/>
</dbReference>
<name>A0A0R3SRK5_HYMDI</name>
<dbReference type="PROSITE" id="PS50106">
    <property type="entry name" value="PDZ"/>
    <property type="match status" value="1"/>
</dbReference>
<dbReference type="PANTHER" id="PTHR12345">
    <property type="entry name" value="SYNTENIN RELATED"/>
    <property type="match status" value="1"/>
</dbReference>
<gene>
    <name evidence="4" type="ORF">HDID_LOCUS7813</name>
</gene>
<dbReference type="SUPFAM" id="SSF50156">
    <property type="entry name" value="PDZ domain-like"/>
    <property type="match status" value="2"/>
</dbReference>
<evidence type="ECO:0000313" key="4">
    <source>
        <dbReference type="EMBL" id="VDL60131.1"/>
    </source>
</evidence>
<evidence type="ECO:0000256" key="2">
    <source>
        <dbReference type="SAM" id="MobiDB-lite"/>
    </source>
</evidence>
<protein>
    <submittedName>
        <fullName evidence="6">PDZ domain-containing protein</fullName>
    </submittedName>
</protein>
<reference evidence="6" key="1">
    <citation type="submission" date="2017-02" db="UniProtKB">
        <authorList>
            <consortium name="WormBaseParasite"/>
        </authorList>
    </citation>
    <scope>IDENTIFICATION</scope>
</reference>